<dbReference type="EC" id="5.3.1.24" evidence="12"/>
<evidence type="ECO:0000256" key="2">
    <source>
        <dbReference type="ARBA" id="ARBA00001633"/>
    </source>
</evidence>
<keyword evidence="7 12" id="KW-0822">Tryptophan biosynthesis</keyword>
<name>A0A1M6W5D9_9BACT</name>
<dbReference type="PANTHER" id="PTHR22854:SF2">
    <property type="entry name" value="INDOLE-3-GLYCEROL-PHOSPHATE SYNTHASE"/>
    <property type="match status" value="1"/>
</dbReference>
<dbReference type="InterPro" id="IPR011060">
    <property type="entry name" value="RibuloseP-bd_barrel"/>
</dbReference>
<evidence type="ECO:0000313" key="15">
    <source>
        <dbReference type="EMBL" id="SHK88974.1"/>
    </source>
</evidence>
<feature type="domain" description="Indole-3-glycerol phosphate synthase" evidence="13">
    <location>
        <begin position="40"/>
        <end position="246"/>
    </location>
</feature>
<evidence type="ECO:0000256" key="4">
    <source>
        <dbReference type="ARBA" id="ARBA00004696"/>
    </source>
</evidence>
<comment type="catalytic activity">
    <reaction evidence="2">
        <text>1-(2-carboxyphenylamino)-1-deoxy-D-ribulose 5-phosphate + H(+) = (1S,2R)-1-C-(indol-3-yl)glycerol 3-phosphate + CO2 + H2O</text>
        <dbReference type="Rhea" id="RHEA:23476"/>
        <dbReference type="ChEBI" id="CHEBI:15377"/>
        <dbReference type="ChEBI" id="CHEBI:15378"/>
        <dbReference type="ChEBI" id="CHEBI:16526"/>
        <dbReference type="ChEBI" id="CHEBI:58613"/>
        <dbReference type="ChEBI" id="CHEBI:58866"/>
        <dbReference type="EC" id="4.1.1.48"/>
    </reaction>
</comment>
<dbReference type="GO" id="GO:0004640">
    <property type="term" value="F:phosphoribosylanthranilate isomerase activity"/>
    <property type="evidence" value="ECO:0007669"/>
    <property type="project" value="UniProtKB-UniRule"/>
</dbReference>
<dbReference type="InterPro" id="IPR001240">
    <property type="entry name" value="PRAI_dom"/>
</dbReference>
<evidence type="ECO:0000256" key="7">
    <source>
        <dbReference type="ARBA" id="ARBA00022822"/>
    </source>
</evidence>
<dbReference type="InterPro" id="IPR013798">
    <property type="entry name" value="Indole-3-glycerol_P_synth_dom"/>
</dbReference>
<sequence>MARDILNEIIEKRKADIARLGICFGFERPTRKRPLHPFIEKAGTILEVKRSSPSKGNIAMGLDPAETARIYAQAGTGAISVLTESHYFNGSLADILKVAEAAPDCAILRKDFLLYPEEVDVAYDFGADAVLLIARILSDETLLQMATRTAALGMTPFVEVRTEDDLRKLKKIRATVDCVAGVNSRDLKNFHIDSLIPAEFIDELGERAVFESGIQTAKDAAFARRLGFAGVLIGEAAAKNQPAAQKLVEGFLHAKPDGFGKFWKRIAQMRKSLRTRNPGQPIVKICGITNADDALLAAELGANLLGFVFSAQSPRKTNTAEAQDVIAQVKKQFGKDAPLCVGVVTEHESPEANEALGLANGGILDAIQFHGCEIPAELESADFGYYKAVRLKSSDEAQELANHFQHGIPRALVDAYSPEALGGTGKRIDGETLQTLSSQTALWMAGGISADNIQEIVKSFHPELVDLSSALESFPGKKSAEKMRAFCRAVR</sequence>
<comment type="catalytic activity">
    <reaction evidence="1 12">
        <text>N-(5-phospho-beta-D-ribosyl)anthranilate = 1-(2-carboxyphenylamino)-1-deoxy-D-ribulose 5-phosphate</text>
        <dbReference type="Rhea" id="RHEA:21540"/>
        <dbReference type="ChEBI" id="CHEBI:18277"/>
        <dbReference type="ChEBI" id="CHEBI:58613"/>
        <dbReference type="EC" id="5.3.1.24"/>
    </reaction>
</comment>
<evidence type="ECO:0000256" key="1">
    <source>
        <dbReference type="ARBA" id="ARBA00001164"/>
    </source>
</evidence>
<feature type="domain" description="N-(5'phosphoribosyl) anthranilate isomerase (PRAI)" evidence="14">
    <location>
        <begin position="283"/>
        <end position="487"/>
    </location>
</feature>
<dbReference type="Gene3D" id="3.20.20.70">
    <property type="entry name" value="Aldolase class I"/>
    <property type="match status" value="2"/>
</dbReference>
<evidence type="ECO:0000256" key="10">
    <source>
        <dbReference type="ARBA" id="ARBA00023239"/>
    </source>
</evidence>
<keyword evidence="5 12" id="KW-0028">Amino-acid biosynthesis</keyword>
<keyword evidence="16" id="KW-1185">Reference proteome</keyword>
<dbReference type="UniPathway" id="UPA00035">
    <property type="reaction ID" value="UER00042"/>
</dbReference>
<accession>A0A1M6W5D9</accession>
<keyword evidence="6" id="KW-0210">Decarboxylase</keyword>
<evidence type="ECO:0000259" key="13">
    <source>
        <dbReference type="Pfam" id="PF00218"/>
    </source>
</evidence>
<dbReference type="AlphaFoldDB" id="A0A1M6W5D9"/>
<dbReference type="PANTHER" id="PTHR22854">
    <property type="entry name" value="TRYPTOPHAN BIOSYNTHESIS PROTEIN"/>
    <property type="match status" value="1"/>
</dbReference>
<protein>
    <recommendedName>
        <fullName evidence="12">N-(5'-phosphoribosyl)anthranilate isomerase</fullName>
        <shortName evidence="12">PRAI</shortName>
        <ecNumber evidence="12">5.3.1.24</ecNumber>
    </recommendedName>
</protein>
<reference evidence="16" key="1">
    <citation type="submission" date="2016-11" db="EMBL/GenBank/DDBJ databases">
        <authorList>
            <person name="Varghese N."/>
            <person name="Submissions S."/>
        </authorList>
    </citation>
    <scope>NUCLEOTIDE SEQUENCE [LARGE SCALE GENOMIC DNA]</scope>
    <source>
        <strain evidence="16">UWOS</strain>
    </source>
</reference>
<dbReference type="GO" id="GO:0000162">
    <property type="term" value="P:L-tryptophan biosynthetic process"/>
    <property type="evidence" value="ECO:0007669"/>
    <property type="project" value="UniProtKB-UniRule"/>
</dbReference>
<comment type="pathway">
    <text evidence="4">Amino-acid biosynthesis; L-tryptophan biosynthesis; L-tryptophan from chorismate: step 4/5.</text>
</comment>
<dbReference type="Proteomes" id="UP000184275">
    <property type="component" value="Unassembled WGS sequence"/>
</dbReference>
<comment type="pathway">
    <text evidence="3 12">Amino-acid biosynthesis; L-tryptophan biosynthesis; L-tryptophan from chorismate: step 3/5.</text>
</comment>
<dbReference type="EMBL" id="FRAW01000022">
    <property type="protein sequence ID" value="SHK88974.1"/>
    <property type="molecule type" value="Genomic_DNA"/>
</dbReference>
<evidence type="ECO:0000259" key="14">
    <source>
        <dbReference type="Pfam" id="PF00697"/>
    </source>
</evidence>
<dbReference type="CDD" id="cd00331">
    <property type="entry name" value="IGPS"/>
    <property type="match status" value="1"/>
</dbReference>
<evidence type="ECO:0000256" key="12">
    <source>
        <dbReference type="HAMAP-Rule" id="MF_00135"/>
    </source>
</evidence>
<proteinExistence type="inferred from homology"/>
<keyword evidence="10" id="KW-0456">Lyase</keyword>
<evidence type="ECO:0000256" key="11">
    <source>
        <dbReference type="ARBA" id="ARBA00023268"/>
    </source>
</evidence>
<evidence type="ECO:0000256" key="5">
    <source>
        <dbReference type="ARBA" id="ARBA00022605"/>
    </source>
</evidence>
<dbReference type="CDD" id="cd00405">
    <property type="entry name" value="PRAI"/>
    <property type="match status" value="1"/>
</dbReference>
<keyword evidence="9 12" id="KW-0413">Isomerase</keyword>
<comment type="similarity">
    <text evidence="12">Belongs to the TrpF family.</text>
</comment>
<dbReference type="InterPro" id="IPR045186">
    <property type="entry name" value="Indole-3-glycerol_P_synth"/>
</dbReference>
<evidence type="ECO:0000256" key="8">
    <source>
        <dbReference type="ARBA" id="ARBA00023141"/>
    </source>
</evidence>
<dbReference type="InterPro" id="IPR013785">
    <property type="entry name" value="Aldolase_TIM"/>
</dbReference>
<dbReference type="SUPFAM" id="SSF51366">
    <property type="entry name" value="Ribulose-phoshate binding barrel"/>
    <property type="match status" value="2"/>
</dbReference>
<evidence type="ECO:0000313" key="16">
    <source>
        <dbReference type="Proteomes" id="UP000184275"/>
    </source>
</evidence>
<dbReference type="Pfam" id="PF00697">
    <property type="entry name" value="PRAI"/>
    <property type="match status" value="1"/>
</dbReference>
<dbReference type="RefSeq" id="WP_073305058.1">
    <property type="nucleotide sequence ID" value="NZ_FRAW01000022.1"/>
</dbReference>
<gene>
    <name evidence="12" type="primary">trpF</name>
    <name evidence="15" type="ORF">SAMN05720469_12220</name>
</gene>
<keyword evidence="8 12" id="KW-0057">Aromatic amino acid biosynthesis</keyword>
<evidence type="ECO:0000256" key="6">
    <source>
        <dbReference type="ARBA" id="ARBA00022793"/>
    </source>
</evidence>
<evidence type="ECO:0000256" key="9">
    <source>
        <dbReference type="ARBA" id="ARBA00023235"/>
    </source>
</evidence>
<dbReference type="Pfam" id="PF00218">
    <property type="entry name" value="IGPS"/>
    <property type="match status" value="1"/>
</dbReference>
<keyword evidence="11" id="KW-0511">Multifunctional enzyme</keyword>
<dbReference type="GO" id="GO:0004425">
    <property type="term" value="F:indole-3-glycerol-phosphate synthase activity"/>
    <property type="evidence" value="ECO:0007669"/>
    <property type="project" value="UniProtKB-EC"/>
</dbReference>
<dbReference type="HAMAP" id="MF_00135">
    <property type="entry name" value="PRAI"/>
    <property type="match status" value="1"/>
</dbReference>
<organism evidence="15 16">
    <name type="scientific">Fibrobacter intestinalis</name>
    <dbReference type="NCBI Taxonomy" id="28122"/>
    <lineage>
        <taxon>Bacteria</taxon>
        <taxon>Pseudomonadati</taxon>
        <taxon>Fibrobacterota</taxon>
        <taxon>Fibrobacteria</taxon>
        <taxon>Fibrobacterales</taxon>
        <taxon>Fibrobacteraceae</taxon>
        <taxon>Fibrobacter</taxon>
    </lineage>
</organism>
<evidence type="ECO:0000256" key="3">
    <source>
        <dbReference type="ARBA" id="ARBA00004664"/>
    </source>
</evidence>